<protein>
    <submittedName>
        <fullName evidence="3">Alpha/beta hydrolase</fullName>
    </submittedName>
</protein>
<organism evidence="3 4">
    <name type="scientific">Wenjunlia vitaminophila</name>
    <name type="common">Streptomyces vitaminophilus</name>
    <dbReference type="NCBI Taxonomy" id="76728"/>
    <lineage>
        <taxon>Bacteria</taxon>
        <taxon>Bacillati</taxon>
        <taxon>Actinomycetota</taxon>
        <taxon>Actinomycetes</taxon>
        <taxon>Kitasatosporales</taxon>
        <taxon>Streptomycetaceae</taxon>
        <taxon>Wenjunlia</taxon>
    </lineage>
</organism>
<evidence type="ECO:0000259" key="2">
    <source>
        <dbReference type="Pfam" id="PF00561"/>
    </source>
</evidence>
<dbReference type="AlphaFoldDB" id="A0A0T6LLG4"/>
<dbReference type="GO" id="GO:0016787">
    <property type="term" value="F:hydrolase activity"/>
    <property type="evidence" value="ECO:0007669"/>
    <property type="project" value="UniProtKB-KW"/>
</dbReference>
<dbReference type="GO" id="GO:0016020">
    <property type="term" value="C:membrane"/>
    <property type="evidence" value="ECO:0007669"/>
    <property type="project" value="TreeGrafter"/>
</dbReference>
<name>A0A0T6LLG4_WENVI</name>
<evidence type="ECO:0000313" key="3">
    <source>
        <dbReference type="EMBL" id="KRV46856.1"/>
    </source>
</evidence>
<reference evidence="3 4" key="1">
    <citation type="submission" date="2015-10" db="EMBL/GenBank/DDBJ databases">
        <title>Draft genome sequence of pyrrolomycin-producing Streptomyces vitaminophilus.</title>
        <authorList>
            <person name="Graham D.E."/>
            <person name="Mahan K.M."/>
            <person name="Klingeman D.M."/>
            <person name="Hettich R.L."/>
            <person name="Parry R.J."/>
        </authorList>
    </citation>
    <scope>NUCLEOTIDE SEQUENCE [LARGE SCALE GENOMIC DNA]</scope>
    <source>
        <strain evidence="3 4">ATCC 31673</strain>
    </source>
</reference>
<keyword evidence="1 3" id="KW-0378">Hydrolase</keyword>
<gene>
    <name evidence="3" type="ORF">AQ490_08710</name>
</gene>
<dbReference type="PANTHER" id="PTHR43798">
    <property type="entry name" value="MONOACYLGLYCEROL LIPASE"/>
    <property type="match status" value="1"/>
</dbReference>
<dbReference type="Pfam" id="PF00561">
    <property type="entry name" value="Abhydrolase_1"/>
    <property type="match status" value="1"/>
</dbReference>
<dbReference type="InterPro" id="IPR050266">
    <property type="entry name" value="AB_hydrolase_sf"/>
</dbReference>
<dbReference type="OrthoDB" id="9796770at2"/>
<dbReference type="Gene3D" id="3.40.50.1820">
    <property type="entry name" value="alpha/beta hydrolase"/>
    <property type="match status" value="1"/>
</dbReference>
<feature type="domain" description="AB hydrolase-1" evidence="2">
    <location>
        <begin position="22"/>
        <end position="266"/>
    </location>
</feature>
<evidence type="ECO:0000313" key="4">
    <source>
        <dbReference type="Proteomes" id="UP000050867"/>
    </source>
</evidence>
<keyword evidence="4" id="KW-1185">Reference proteome</keyword>
<dbReference type="InterPro" id="IPR029058">
    <property type="entry name" value="AB_hydrolase_fold"/>
</dbReference>
<proteinExistence type="predicted"/>
<dbReference type="SUPFAM" id="SSF53474">
    <property type="entry name" value="alpha/beta-Hydrolases"/>
    <property type="match status" value="1"/>
</dbReference>
<dbReference type="RefSeq" id="WP_018382485.1">
    <property type="nucleotide sequence ID" value="NZ_LLZU01000038.1"/>
</dbReference>
<dbReference type="PANTHER" id="PTHR43798:SF31">
    <property type="entry name" value="AB HYDROLASE SUPERFAMILY PROTEIN YCLE"/>
    <property type="match status" value="1"/>
</dbReference>
<sequence length="279" mass="29450">MPTFSAHDGTTLAYTVSGHGTALVCLPGGPMQDSAYLGDLGGLSAHRQLIRLDLRGTGGSAVPDDPASYRCDRLVDDVEALREHLGLDRVDLLGHSAGANLAARYAERHPERVTKLLLVTPSTIGVGIPVTGEVRRDTALLRRDEPWFPAAFAALEALFAGTAGADAWQAIAPFFYGRWDEAARAHQAAEAGQRNQVAAAVFGADGAFDPEATRAALARFASPVLLLAGEVDLNSPPPAITEFSGLFPRAELVIQPGAGHFPWLDDADRFVATASTFLG</sequence>
<dbReference type="PRINTS" id="PR00111">
    <property type="entry name" value="ABHYDROLASE"/>
</dbReference>
<dbReference type="InterPro" id="IPR000073">
    <property type="entry name" value="AB_hydrolase_1"/>
</dbReference>
<accession>A0A0T6LLG4</accession>
<dbReference type="STRING" id="76728.AQ490_08710"/>
<dbReference type="EMBL" id="LLZU01000038">
    <property type="protein sequence ID" value="KRV46856.1"/>
    <property type="molecule type" value="Genomic_DNA"/>
</dbReference>
<evidence type="ECO:0000256" key="1">
    <source>
        <dbReference type="ARBA" id="ARBA00022801"/>
    </source>
</evidence>
<dbReference type="eggNOG" id="COG0596">
    <property type="taxonomic scope" value="Bacteria"/>
</dbReference>
<comment type="caution">
    <text evidence="3">The sequence shown here is derived from an EMBL/GenBank/DDBJ whole genome shotgun (WGS) entry which is preliminary data.</text>
</comment>
<dbReference type="Proteomes" id="UP000050867">
    <property type="component" value="Unassembled WGS sequence"/>
</dbReference>